<feature type="transmembrane region" description="Helical" evidence="2">
    <location>
        <begin position="410"/>
        <end position="433"/>
    </location>
</feature>
<dbReference type="PROSITE" id="PS50088">
    <property type="entry name" value="ANK_REPEAT"/>
    <property type="match status" value="1"/>
</dbReference>
<dbReference type="EMBL" id="MTKT01001802">
    <property type="protein sequence ID" value="OWM84053.1"/>
    <property type="molecule type" value="Genomic_DNA"/>
</dbReference>
<feature type="domain" description="PGG" evidence="3">
    <location>
        <begin position="401"/>
        <end position="513"/>
    </location>
</feature>
<evidence type="ECO:0000313" key="5">
    <source>
        <dbReference type="Proteomes" id="UP000197138"/>
    </source>
</evidence>
<name>A0A218XGJ2_PUNGR</name>
<dbReference type="PANTHER" id="PTHR24177">
    <property type="entry name" value="CASKIN"/>
    <property type="match status" value="1"/>
</dbReference>
<keyword evidence="1" id="KW-0040">ANK repeat</keyword>
<protein>
    <recommendedName>
        <fullName evidence="3">PGG domain-containing protein</fullName>
    </recommendedName>
</protein>
<organism evidence="4 5">
    <name type="scientific">Punica granatum</name>
    <name type="common">Pomegranate</name>
    <dbReference type="NCBI Taxonomy" id="22663"/>
    <lineage>
        <taxon>Eukaryota</taxon>
        <taxon>Viridiplantae</taxon>
        <taxon>Streptophyta</taxon>
        <taxon>Embryophyta</taxon>
        <taxon>Tracheophyta</taxon>
        <taxon>Spermatophyta</taxon>
        <taxon>Magnoliopsida</taxon>
        <taxon>eudicotyledons</taxon>
        <taxon>Gunneridae</taxon>
        <taxon>Pentapetalae</taxon>
        <taxon>rosids</taxon>
        <taxon>malvids</taxon>
        <taxon>Myrtales</taxon>
        <taxon>Lythraceae</taxon>
        <taxon>Punica</taxon>
    </lineage>
</organism>
<accession>A0A218XGJ2</accession>
<gene>
    <name evidence="4" type="ORF">CDL15_Pgr009300</name>
</gene>
<sequence length="563" mass="63827">MDFDFTGFGKRRDEEDPLKRYKPLHEAAVKGDWEAAESIFNEDTAALKAIITSRRETALHVAVDHGRAEFVEKLVARMATGDLEIKTDKQSRKRTALHYAVVSGSLPIVRTLVEKNGKLMEIVDDKKYSPLHEAAYYFESKEVVRYLISKMPDVTPPYKDSPFFADDCSKGAELIARLVDSRAYDICLQLLVKYPILATATTYCGKGMLNELSLRPSGFLSGIPWVKRIKDEKYEHTFLKIACKEMSGWSQKDISSFFQKFPYFRAAAQNGAVEFITTFFKDFPHLVRDGESILGEAVLHRQEKVFNLFIEGTATMKHLAADYDSVTKDNILHKAARLAPYPQLSSVACPALQMQRELQWFRAVEDLLNPTQRFYRNQKGETPREIFTIEHRKLLSEAVLWMKDTSNSCMVVTALIATVLFSSVFAVPGGNVEGKGIPLFLQEKVFILFAASDAVGLFSSTTSILMFLSILTARYAEEDFLYSLPKRLILGFASLFLAIASMMVAFGATLYMVLRERFKWIFIPIIVITSIPVLLFVKLQLPLFFYMVRSTMNMFLFVAGLVD</sequence>
<dbReference type="Pfam" id="PF12796">
    <property type="entry name" value="Ank_2"/>
    <property type="match status" value="1"/>
</dbReference>
<dbReference type="GO" id="GO:0016020">
    <property type="term" value="C:membrane"/>
    <property type="evidence" value="ECO:0007669"/>
    <property type="project" value="TreeGrafter"/>
</dbReference>
<keyword evidence="2" id="KW-0472">Membrane</keyword>
<dbReference type="AlphaFoldDB" id="A0A218XGJ2"/>
<dbReference type="Pfam" id="PF13962">
    <property type="entry name" value="PGG"/>
    <property type="match status" value="1"/>
</dbReference>
<reference evidence="5" key="1">
    <citation type="journal article" date="2017" name="Plant J.">
        <title>The pomegranate (Punica granatum L.) genome and the genomics of punicalagin biosynthesis.</title>
        <authorList>
            <person name="Qin G."/>
            <person name="Xu C."/>
            <person name="Ming R."/>
            <person name="Tang H."/>
            <person name="Guyot R."/>
            <person name="Kramer E.M."/>
            <person name="Hu Y."/>
            <person name="Yi X."/>
            <person name="Qi Y."/>
            <person name="Xu X."/>
            <person name="Gao Z."/>
            <person name="Pan H."/>
            <person name="Jian J."/>
            <person name="Tian Y."/>
            <person name="Yue Z."/>
            <person name="Xu Y."/>
        </authorList>
    </citation>
    <scope>NUCLEOTIDE SEQUENCE [LARGE SCALE GENOMIC DNA]</scope>
    <source>
        <strain evidence="5">cv. Dabenzi</strain>
    </source>
</reference>
<feature type="transmembrane region" description="Helical" evidence="2">
    <location>
        <begin position="520"/>
        <end position="537"/>
    </location>
</feature>
<feature type="repeat" description="ANK" evidence="1">
    <location>
        <begin position="92"/>
        <end position="119"/>
    </location>
</feature>
<comment type="caution">
    <text evidence="4">The sequence shown here is derived from an EMBL/GenBank/DDBJ whole genome shotgun (WGS) entry which is preliminary data.</text>
</comment>
<dbReference type="PROSITE" id="PS50297">
    <property type="entry name" value="ANK_REP_REGION"/>
    <property type="match status" value="1"/>
</dbReference>
<evidence type="ECO:0000259" key="3">
    <source>
        <dbReference type="Pfam" id="PF13962"/>
    </source>
</evidence>
<dbReference type="Gene3D" id="1.25.40.20">
    <property type="entry name" value="Ankyrin repeat-containing domain"/>
    <property type="match status" value="1"/>
</dbReference>
<evidence type="ECO:0000256" key="1">
    <source>
        <dbReference type="PROSITE-ProRule" id="PRU00023"/>
    </source>
</evidence>
<proteinExistence type="predicted"/>
<keyword evidence="2" id="KW-0812">Transmembrane</keyword>
<dbReference type="SMART" id="SM00248">
    <property type="entry name" value="ANK"/>
    <property type="match status" value="5"/>
</dbReference>
<dbReference type="InterPro" id="IPR002110">
    <property type="entry name" value="Ankyrin_rpt"/>
</dbReference>
<feature type="transmembrane region" description="Helical" evidence="2">
    <location>
        <begin position="488"/>
        <end position="513"/>
    </location>
</feature>
<evidence type="ECO:0000256" key="2">
    <source>
        <dbReference type="SAM" id="Phobius"/>
    </source>
</evidence>
<dbReference type="SUPFAM" id="SSF48403">
    <property type="entry name" value="Ankyrin repeat"/>
    <property type="match status" value="1"/>
</dbReference>
<dbReference type="InterPro" id="IPR036770">
    <property type="entry name" value="Ankyrin_rpt-contain_sf"/>
</dbReference>
<dbReference type="PANTHER" id="PTHR24177:SF365">
    <property type="entry name" value="ANKYRIN REPEAT-CONTAINING PROTEIN NPR4-LIKE ISOFORM X1"/>
    <property type="match status" value="1"/>
</dbReference>
<dbReference type="Proteomes" id="UP000197138">
    <property type="component" value="Unassembled WGS sequence"/>
</dbReference>
<dbReference type="InterPro" id="IPR026961">
    <property type="entry name" value="PGG_dom"/>
</dbReference>
<keyword evidence="2" id="KW-1133">Transmembrane helix</keyword>
<evidence type="ECO:0000313" key="4">
    <source>
        <dbReference type="EMBL" id="OWM84053.1"/>
    </source>
</evidence>
<feature type="transmembrane region" description="Helical" evidence="2">
    <location>
        <begin position="445"/>
        <end position="468"/>
    </location>
</feature>